<feature type="transmembrane region" description="Helical" evidence="5">
    <location>
        <begin position="381"/>
        <end position="400"/>
    </location>
</feature>
<dbReference type="RefSeq" id="WP_009285387.1">
    <property type="nucleotide sequence ID" value="NZ_CAIT01000010.1"/>
</dbReference>
<dbReference type="InterPro" id="IPR001046">
    <property type="entry name" value="NRAMP_fam"/>
</dbReference>
<evidence type="ECO:0000256" key="1">
    <source>
        <dbReference type="ARBA" id="ARBA00004141"/>
    </source>
</evidence>
<evidence type="ECO:0000256" key="5">
    <source>
        <dbReference type="SAM" id="Phobius"/>
    </source>
</evidence>
<dbReference type="GO" id="GO:0005886">
    <property type="term" value="C:plasma membrane"/>
    <property type="evidence" value="ECO:0007669"/>
    <property type="project" value="TreeGrafter"/>
</dbReference>
<dbReference type="STRING" id="1185876.BN8_06213"/>
<dbReference type="Proteomes" id="UP000009309">
    <property type="component" value="Unassembled WGS sequence"/>
</dbReference>
<feature type="transmembrane region" description="Helical" evidence="5">
    <location>
        <begin position="179"/>
        <end position="199"/>
    </location>
</feature>
<evidence type="ECO:0000256" key="2">
    <source>
        <dbReference type="ARBA" id="ARBA00022692"/>
    </source>
</evidence>
<keyword evidence="2 5" id="KW-0812">Transmembrane</keyword>
<dbReference type="NCBIfam" id="NF037982">
    <property type="entry name" value="Nramp_1"/>
    <property type="match status" value="1"/>
</dbReference>
<dbReference type="AlphaFoldDB" id="I2GSE7"/>
<organism evidence="6 7">
    <name type="scientific">Fibrisoma limi BUZ 3</name>
    <dbReference type="NCBI Taxonomy" id="1185876"/>
    <lineage>
        <taxon>Bacteria</taxon>
        <taxon>Pseudomonadati</taxon>
        <taxon>Bacteroidota</taxon>
        <taxon>Cytophagia</taxon>
        <taxon>Cytophagales</taxon>
        <taxon>Spirosomataceae</taxon>
        <taxon>Fibrisoma</taxon>
    </lineage>
</organism>
<keyword evidence="3 5" id="KW-1133">Transmembrane helix</keyword>
<name>I2GSE7_9BACT</name>
<feature type="transmembrane region" description="Helical" evidence="5">
    <location>
        <begin position="148"/>
        <end position="167"/>
    </location>
</feature>
<feature type="transmembrane region" description="Helical" evidence="5">
    <location>
        <begin position="117"/>
        <end position="142"/>
    </location>
</feature>
<dbReference type="PANTHER" id="PTHR11706:SF3">
    <property type="entry name" value="METAL ION TRANSPORT PROTEIN"/>
    <property type="match status" value="1"/>
</dbReference>
<feature type="transmembrane region" description="Helical" evidence="5">
    <location>
        <begin position="440"/>
        <end position="462"/>
    </location>
</feature>
<feature type="transmembrane region" description="Helical" evidence="5">
    <location>
        <begin position="335"/>
        <end position="360"/>
    </location>
</feature>
<reference evidence="6 7" key="1">
    <citation type="journal article" date="2012" name="J. Bacteriol.">
        <title>Genome Sequence of the Filamentous Bacterium Fibrisoma limi BUZ 3T.</title>
        <authorList>
            <person name="Filippini M."/>
            <person name="Qi W."/>
            <person name="Jaenicke S."/>
            <person name="Goesmann A."/>
            <person name="Smits T.H."/>
            <person name="Bagheri H.C."/>
        </authorList>
    </citation>
    <scope>NUCLEOTIDE SEQUENCE [LARGE SCALE GENOMIC DNA]</scope>
    <source>
        <strain evidence="7">BUZ 3T</strain>
    </source>
</reference>
<comment type="subcellular location">
    <subcellularLocation>
        <location evidence="1">Membrane</location>
        <topology evidence="1">Multi-pass membrane protein</topology>
    </subcellularLocation>
</comment>
<evidence type="ECO:0000256" key="3">
    <source>
        <dbReference type="ARBA" id="ARBA00022989"/>
    </source>
</evidence>
<dbReference type="GO" id="GO:0015086">
    <property type="term" value="F:cadmium ion transmembrane transporter activity"/>
    <property type="evidence" value="ECO:0007669"/>
    <property type="project" value="TreeGrafter"/>
</dbReference>
<comment type="caution">
    <text evidence="6">The sequence shown here is derived from an EMBL/GenBank/DDBJ whole genome shotgun (WGS) entry which is preliminary data.</text>
</comment>
<evidence type="ECO:0000313" key="7">
    <source>
        <dbReference type="Proteomes" id="UP000009309"/>
    </source>
</evidence>
<dbReference type="GO" id="GO:0005384">
    <property type="term" value="F:manganese ion transmembrane transporter activity"/>
    <property type="evidence" value="ECO:0007669"/>
    <property type="project" value="TreeGrafter"/>
</dbReference>
<evidence type="ECO:0000313" key="6">
    <source>
        <dbReference type="EMBL" id="CCH56826.1"/>
    </source>
</evidence>
<proteinExistence type="predicted"/>
<keyword evidence="7" id="KW-1185">Reference proteome</keyword>
<feature type="transmembrane region" description="Helical" evidence="5">
    <location>
        <begin position="67"/>
        <end position="83"/>
    </location>
</feature>
<gene>
    <name evidence="6" type="ORF">BN8_06213</name>
</gene>
<dbReference type="PANTHER" id="PTHR11706">
    <property type="entry name" value="SOLUTE CARRIER PROTEIN FAMILY 11 MEMBER"/>
    <property type="match status" value="1"/>
</dbReference>
<feature type="transmembrane region" description="Helical" evidence="5">
    <location>
        <begin position="211"/>
        <end position="233"/>
    </location>
</feature>
<feature type="transmembrane region" description="Helical" evidence="5">
    <location>
        <begin position="42"/>
        <end position="61"/>
    </location>
</feature>
<feature type="transmembrane region" description="Helical" evidence="5">
    <location>
        <begin position="406"/>
        <end position="428"/>
    </location>
</feature>
<dbReference type="eggNOG" id="COG1914">
    <property type="taxonomic scope" value="Bacteria"/>
</dbReference>
<sequence length="466" mass="50718">MSATTPTPPSAAELHDPYVLSATRIRPAPTTFVGRLRHLGPGFILSAAIVGSGELIATTALGAKAGFVTFWVILVSCLVKVALQIEFGKNAIYTGLPTMQSLNRLPGWRIQATHWTIWVWLSLQGLKLLQVGGIVGGVALVLNMALPVLSVSWWAILSAVITALLIYRGNYGWIEKGTLLMIIGFTGLILLSVLLLQWTPYAISGEELGSGLTFSLPPATVGVALAAFGITGVGGDEIMYYNYWCIEKGYATYVGPRVLSPDNEASAWAERARGWIRVMTVDALFSMVVYTTVTAAFYLLGASLLHEHGQIPEGYAMVETLSRLMTTTLGPGAKVVFLVGAFFVLYSTLFTATASWARIFGDAFGQLGWVRFDDPAARKRTLSILSCAFPTIWCLLFLFIKLPVLMILLGGLATSVLLLVVVWAAFMFRYRQLPPELTPSLWYDVWFWVSVLSILGVSAYGVSQLL</sequence>
<accession>I2GSE7</accession>
<dbReference type="GO" id="GO:0034755">
    <property type="term" value="P:iron ion transmembrane transport"/>
    <property type="evidence" value="ECO:0007669"/>
    <property type="project" value="TreeGrafter"/>
</dbReference>
<evidence type="ECO:0000256" key="4">
    <source>
        <dbReference type="ARBA" id="ARBA00023136"/>
    </source>
</evidence>
<keyword evidence="4 5" id="KW-0472">Membrane</keyword>
<protein>
    <submittedName>
        <fullName evidence="6">Manganese transporter NRAMP</fullName>
    </submittedName>
</protein>
<dbReference type="EMBL" id="CAIT01000010">
    <property type="protein sequence ID" value="CCH56826.1"/>
    <property type="molecule type" value="Genomic_DNA"/>
</dbReference>
<feature type="transmembrane region" description="Helical" evidence="5">
    <location>
        <begin position="281"/>
        <end position="300"/>
    </location>
</feature>